<sequence length="179" mass="18874">MVVAAGLALALPAHAQDATAPGDRIGNWKIGALAYVTGDVPETTVSDLHSKVRIGSSLLPKLEPYADIRPWVSMGSPSVDGSLHGMGGVLIDVPLGSFVFTPSIGAGTLPRANRTTRETGSTVEFRSQLELGYQFENKSRFSLGYSRIDSTGSTPDSNASTNNVFGLYYRLPFGALAGQ</sequence>
<keyword evidence="1" id="KW-0732">Signal</keyword>
<dbReference type="InterPro" id="IPR018550">
    <property type="entry name" value="Lipid-A_deacylase-rel"/>
</dbReference>
<dbReference type="Pfam" id="PF09411">
    <property type="entry name" value="PagL"/>
    <property type="match status" value="1"/>
</dbReference>
<proteinExistence type="predicted"/>
<dbReference type="RefSeq" id="WP_209762554.1">
    <property type="nucleotide sequence ID" value="NZ_JAGINP010000001.1"/>
</dbReference>
<feature type="chain" id="PRO_5045559606" description="Lipid A 3-O-deacylase (PagL)" evidence="1">
    <location>
        <begin position="16"/>
        <end position="179"/>
    </location>
</feature>
<organism evidence="2 3">
    <name type="scientific">Azospirillum rugosum</name>
    <dbReference type="NCBI Taxonomy" id="416170"/>
    <lineage>
        <taxon>Bacteria</taxon>
        <taxon>Pseudomonadati</taxon>
        <taxon>Pseudomonadota</taxon>
        <taxon>Alphaproteobacteria</taxon>
        <taxon>Rhodospirillales</taxon>
        <taxon>Azospirillaceae</taxon>
        <taxon>Azospirillum</taxon>
    </lineage>
</organism>
<evidence type="ECO:0000256" key="1">
    <source>
        <dbReference type="SAM" id="SignalP"/>
    </source>
</evidence>
<gene>
    <name evidence="2" type="ORF">J2851_000209</name>
</gene>
<evidence type="ECO:0000313" key="3">
    <source>
        <dbReference type="Proteomes" id="UP000781958"/>
    </source>
</evidence>
<keyword evidence="3" id="KW-1185">Reference proteome</keyword>
<dbReference type="Proteomes" id="UP000781958">
    <property type="component" value="Unassembled WGS sequence"/>
</dbReference>
<dbReference type="EMBL" id="JAGINP010000001">
    <property type="protein sequence ID" value="MBP2290472.1"/>
    <property type="molecule type" value="Genomic_DNA"/>
</dbReference>
<name>A0ABS4SDA3_9PROT</name>
<accession>A0ABS4SDA3</accession>
<evidence type="ECO:0000313" key="2">
    <source>
        <dbReference type="EMBL" id="MBP2290472.1"/>
    </source>
</evidence>
<evidence type="ECO:0008006" key="4">
    <source>
        <dbReference type="Google" id="ProtNLM"/>
    </source>
</evidence>
<reference evidence="2 3" key="1">
    <citation type="submission" date="2021-03" db="EMBL/GenBank/DDBJ databases">
        <title>Genomic Encyclopedia of Type Strains, Phase III (KMG-III): the genomes of soil and plant-associated and newly described type strains.</title>
        <authorList>
            <person name="Whitman W."/>
        </authorList>
    </citation>
    <scope>NUCLEOTIDE SEQUENCE [LARGE SCALE GENOMIC DNA]</scope>
    <source>
        <strain evidence="2 3">IMMIB AFH-6</strain>
    </source>
</reference>
<protein>
    <recommendedName>
        <fullName evidence="4">Lipid A 3-O-deacylase (PagL)</fullName>
    </recommendedName>
</protein>
<dbReference type="Gene3D" id="2.40.160.20">
    <property type="match status" value="1"/>
</dbReference>
<comment type="caution">
    <text evidence="2">The sequence shown here is derived from an EMBL/GenBank/DDBJ whole genome shotgun (WGS) entry which is preliminary data.</text>
</comment>
<feature type="signal peptide" evidence="1">
    <location>
        <begin position="1"/>
        <end position="15"/>
    </location>
</feature>